<sequence>MLILLPPSETKAAPATGGPVEAESLSWPGLKSARDRALKALVRVSGQKNALTVLGVGASLQDEVARNLDLETAPAAPALEVYTGVLYDALDPAGFTPEQAAVAQESVVVISALWGALRPADRIPAYRLSGGTALRGLGTAGTVKMSAFWKPHLARHLGPAAHDQLIIDCRSSAYAAAFQAPKDRTVTVKVVQLVDGARKVVSHNAKQTRGLLSRHVIERVAAGESVETARDLARVAGERWQVELTEPAAGRAGELTVVLPEQEAARG</sequence>
<evidence type="ECO:0000313" key="2">
    <source>
        <dbReference type="EMBL" id="KAA9393237.1"/>
    </source>
</evidence>
<reference evidence="2 3" key="1">
    <citation type="submission" date="2019-05" db="EMBL/GenBank/DDBJ databases">
        <title>Kocuria coralli sp. nov., a novel actinobacterium isolated from coral reef seawater.</title>
        <authorList>
            <person name="Li J."/>
        </authorList>
    </citation>
    <scope>NUCLEOTIDE SEQUENCE [LARGE SCALE GENOMIC DNA]</scope>
    <source>
        <strain evidence="2 3">SCSIO 13007</strain>
    </source>
</reference>
<evidence type="ECO:0000256" key="1">
    <source>
        <dbReference type="SAM" id="MobiDB-lite"/>
    </source>
</evidence>
<proteinExistence type="predicted"/>
<name>A0A5J5KTX5_9MICC</name>
<dbReference type="EMBL" id="SZWF01000023">
    <property type="protein sequence ID" value="KAA9393237.1"/>
    <property type="molecule type" value="Genomic_DNA"/>
</dbReference>
<protein>
    <submittedName>
        <fullName evidence="2">Peroxide stress protein YaaA</fullName>
    </submittedName>
</protein>
<dbReference type="Proteomes" id="UP000325957">
    <property type="component" value="Unassembled WGS sequence"/>
</dbReference>
<dbReference type="AlphaFoldDB" id="A0A5J5KTX5"/>
<dbReference type="RefSeq" id="WP_158034782.1">
    <property type="nucleotide sequence ID" value="NZ_ML708627.1"/>
</dbReference>
<dbReference type="PANTHER" id="PTHR30283:SF4">
    <property type="entry name" value="PEROXIDE STRESS RESISTANCE PROTEIN YAAA"/>
    <property type="match status" value="1"/>
</dbReference>
<dbReference type="Pfam" id="PF03883">
    <property type="entry name" value="H2O2_YaaD"/>
    <property type="match status" value="1"/>
</dbReference>
<feature type="region of interest" description="Disordered" evidence="1">
    <location>
        <begin position="1"/>
        <end position="20"/>
    </location>
</feature>
<dbReference type="InterPro" id="IPR005583">
    <property type="entry name" value="YaaA"/>
</dbReference>
<dbReference type="OrthoDB" id="3210767at2"/>
<keyword evidence="3" id="KW-1185">Reference proteome</keyword>
<dbReference type="PANTHER" id="PTHR30283">
    <property type="entry name" value="PEROXIDE STRESS RESPONSE PROTEIN YAAA"/>
    <property type="match status" value="1"/>
</dbReference>
<evidence type="ECO:0000313" key="3">
    <source>
        <dbReference type="Proteomes" id="UP000325957"/>
    </source>
</evidence>
<gene>
    <name evidence="2" type="ORF">FCK90_13225</name>
</gene>
<organism evidence="2 3">
    <name type="scientific">Kocuria coralli</name>
    <dbReference type="NCBI Taxonomy" id="1461025"/>
    <lineage>
        <taxon>Bacteria</taxon>
        <taxon>Bacillati</taxon>
        <taxon>Actinomycetota</taxon>
        <taxon>Actinomycetes</taxon>
        <taxon>Micrococcales</taxon>
        <taxon>Micrococcaceae</taxon>
        <taxon>Kocuria</taxon>
    </lineage>
</organism>
<comment type="caution">
    <text evidence="2">The sequence shown here is derived from an EMBL/GenBank/DDBJ whole genome shotgun (WGS) entry which is preliminary data.</text>
</comment>
<dbReference type="GO" id="GO:0005829">
    <property type="term" value="C:cytosol"/>
    <property type="evidence" value="ECO:0007669"/>
    <property type="project" value="TreeGrafter"/>
</dbReference>
<dbReference type="GO" id="GO:0033194">
    <property type="term" value="P:response to hydroperoxide"/>
    <property type="evidence" value="ECO:0007669"/>
    <property type="project" value="TreeGrafter"/>
</dbReference>
<accession>A0A5J5KTX5</accession>